<proteinExistence type="predicted"/>
<name>A0A835XYZ6_9CHLO</name>
<reference evidence="2" key="1">
    <citation type="journal article" date="2020" name="bioRxiv">
        <title>Comparative genomics of Chlamydomonas.</title>
        <authorList>
            <person name="Craig R.J."/>
            <person name="Hasan A.R."/>
            <person name="Ness R.W."/>
            <person name="Keightley P.D."/>
        </authorList>
    </citation>
    <scope>NUCLEOTIDE SEQUENCE</scope>
    <source>
        <strain evidence="2">CCAP 11/70</strain>
    </source>
</reference>
<comment type="caution">
    <text evidence="2">The sequence shown here is derived from an EMBL/GenBank/DDBJ whole genome shotgun (WGS) entry which is preliminary data.</text>
</comment>
<dbReference type="Proteomes" id="UP000612055">
    <property type="component" value="Unassembled WGS sequence"/>
</dbReference>
<dbReference type="AlphaFoldDB" id="A0A835XYZ6"/>
<evidence type="ECO:0000313" key="2">
    <source>
        <dbReference type="EMBL" id="KAG2491603.1"/>
    </source>
</evidence>
<feature type="compositionally biased region" description="Low complexity" evidence="1">
    <location>
        <begin position="94"/>
        <end position="104"/>
    </location>
</feature>
<feature type="compositionally biased region" description="Low complexity" evidence="1">
    <location>
        <begin position="26"/>
        <end position="80"/>
    </location>
</feature>
<gene>
    <name evidence="2" type="ORF">HYH03_010168</name>
</gene>
<evidence type="ECO:0000256" key="1">
    <source>
        <dbReference type="SAM" id="MobiDB-lite"/>
    </source>
</evidence>
<evidence type="ECO:0000313" key="3">
    <source>
        <dbReference type="Proteomes" id="UP000612055"/>
    </source>
</evidence>
<protein>
    <submittedName>
        <fullName evidence="2">Uncharacterized protein</fullName>
    </submittedName>
</protein>
<accession>A0A835XYZ6</accession>
<organism evidence="2 3">
    <name type="scientific">Edaphochlamys debaryana</name>
    <dbReference type="NCBI Taxonomy" id="47281"/>
    <lineage>
        <taxon>Eukaryota</taxon>
        <taxon>Viridiplantae</taxon>
        <taxon>Chlorophyta</taxon>
        <taxon>core chlorophytes</taxon>
        <taxon>Chlorophyceae</taxon>
        <taxon>CS clade</taxon>
        <taxon>Chlamydomonadales</taxon>
        <taxon>Chlamydomonadales incertae sedis</taxon>
        <taxon>Edaphochlamys</taxon>
    </lineage>
</organism>
<sequence length="150" mass="14145">MGGAPVAAGTHEGAAASPALGEAPRSRLAARAGPGPAAPAVPLSPTAAVGAADVEAPADSGRGSSASSAGPGSPRFAPGSYAAHEVVGQGPQGAAAADSVAAAPQPRPGPGPAASIAAAGCTSVRVSRTEEAGRSNRPWRGWKRLTADGG</sequence>
<keyword evidence="3" id="KW-1185">Reference proteome</keyword>
<feature type="region of interest" description="Disordered" evidence="1">
    <location>
        <begin position="1"/>
        <end position="150"/>
    </location>
</feature>
<dbReference type="EMBL" id="JAEHOE010000052">
    <property type="protein sequence ID" value="KAG2491603.1"/>
    <property type="molecule type" value="Genomic_DNA"/>
</dbReference>